<name>A0AC35G7I3_9BILA</name>
<sequence length="1166" mass="130993">MSEQESSSESHDFILPPSTSTPDLLSLTKPSSSKNGTPIKPETNGTSSATATPEKREKYHRESAEVAKKKIKLDINPLLDSPDKNGNSECENLCEQYECSNRNCCLQLNQSCTAKIKPEAEAEYFHLTKCEHICMICCEDLKRVGRPLFERYVQWKRNWVEVSRCTPNLRVFICEQLLSFYPNCSKCGKFRKLEFDETFLLSTDFLKTFACENCETPEDAKIEEAKKITFIQSVSAAPLLHDAPAVHYLRGEYYLDEVGFSPVNDRFYIDECPTKKFMSPFNMPTEQSMAFSVRPDVMEYDEVHAFPEYSIEPVPFLAMRNSIIALWNLNPFDRLTYEHCLRSLICRGLIRVWYATQLQRVFNYLELKSVINYGFIPPPKIPLIKRIHPSEKRQLDVIVVGAGVSGLAVARQLKSFGIKVTVLEAKSRTGGRMQDDWSLGVAVGCGAQLITGIVNNPIVLMCEQAKVKYRPLGDDCPLIDSCIGRHVNAVADRLTDEHFNSILDAIGQWKLKTKTGDISLMEQIKLVHEKLLNSVDFRWTKEHERLFQWQLGNVEFSCGSRLTDVSARNWDQNECVGQFAGEHAILAEGSSEIIRKLSEGLDIRCSNPVVSVDYSKPDKVILHTENGRKYQANKVILSVPLAVYHRGIIQFEPELPEDKSIALRNLGAGLIEKVAVKFPRKFWTDLLRKDGTIDYFGNVPKSSAERGLFNMFYDFSTRSSTNPKNQQFVLMSYVCGDSVDIVNTKTDVEVVELFVEALQELFPDEVIGGTGDHYDMLAKPIENKLFFCGEATNRFFPQTMTGAFVSAQRFNFSLLLFEAEAIMAAEKIHFLDVHVMNYAWGRSGDKSTVAKLAGGSADPTKTYAELWMGTHSNGPAQIPEKSTSLKEFISTNPQVLAAHENGDIQYLFKVLSVAKALSVQSHPTKELAKELHSKDPKNYPDANHKPEMTVALTEFEILCGFRKVEEIAKNFEDFPETAKLVKESQIKALQLVQRLYKQYPDADVGVFAPLLLNHIKLLPGESVFLGPNEPHAYLDGECIECMACSDNTIRAGLTPKFKDVPTLVSSLTYNTAGPTYLSPKEVVRGIFEYRPPVPEFTVQRITPIARTLNDPNASSILIIIEGSATLANTVGIVAGKVIFIEAKTGEIEMTNVSENFLAFRAFTPMP</sequence>
<protein>
    <submittedName>
        <fullName evidence="2">Mannose-6-phosphate isomerase</fullName>
    </submittedName>
</protein>
<accession>A0AC35G7I3</accession>
<evidence type="ECO:0000313" key="2">
    <source>
        <dbReference type="WBParaSite" id="PS1159_v2.g24762.t2"/>
    </source>
</evidence>
<reference evidence="2" key="1">
    <citation type="submission" date="2022-11" db="UniProtKB">
        <authorList>
            <consortium name="WormBaseParasite"/>
        </authorList>
    </citation>
    <scope>IDENTIFICATION</scope>
</reference>
<organism evidence="1 2">
    <name type="scientific">Panagrolaimus sp. PS1159</name>
    <dbReference type="NCBI Taxonomy" id="55785"/>
    <lineage>
        <taxon>Eukaryota</taxon>
        <taxon>Metazoa</taxon>
        <taxon>Ecdysozoa</taxon>
        <taxon>Nematoda</taxon>
        <taxon>Chromadorea</taxon>
        <taxon>Rhabditida</taxon>
        <taxon>Tylenchina</taxon>
        <taxon>Panagrolaimomorpha</taxon>
        <taxon>Panagrolaimoidea</taxon>
        <taxon>Panagrolaimidae</taxon>
        <taxon>Panagrolaimus</taxon>
    </lineage>
</organism>
<evidence type="ECO:0000313" key="1">
    <source>
        <dbReference type="Proteomes" id="UP000887580"/>
    </source>
</evidence>
<dbReference type="Proteomes" id="UP000887580">
    <property type="component" value="Unplaced"/>
</dbReference>
<dbReference type="WBParaSite" id="PS1159_v2.g24762.t2">
    <property type="protein sequence ID" value="PS1159_v2.g24762.t2"/>
    <property type="gene ID" value="PS1159_v2.g24762"/>
</dbReference>
<proteinExistence type="predicted"/>